<dbReference type="InterPro" id="IPR037293">
    <property type="entry name" value="Gal_Oxidase_central_sf"/>
</dbReference>
<dbReference type="SUPFAM" id="SSF50965">
    <property type="entry name" value="Galactose oxidase, central domain"/>
    <property type="match status" value="1"/>
</dbReference>
<evidence type="ECO:0000313" key="3">
    <source>
        <dbReference type="Proteomes" id="UP001620408"/>
    </source>
</evidence>
<dbReference type="InterPro" id="IPR011043">
    <property type="entry name" value="Gal_Oxase/kelch_b-propeller"/>
</dbReference>
<dbReference type="SMART" id="SM00612">
    <property type="entry name" value="Kelch"/>
    <property type="match status" value="4"/>
</dbReference>
<dbReference type="PANTHER" id="PTHR45632:SF17">
    <property type="entry name" value="KELCH-LIKE PROTEIN 31"/>
    <property type="match status" value="1"/>
</dbReference>
<dbReference type="InterPro" id="IPR015915">
    <property type="entry name" value="Kelch-typ_b-propeller"/>
</dbReference>
<dbReference type="Pfam" id="PF01344">
    <property type="entry name" value="Kelch_1"/>
    <property type="match status" value="1"/>
</dbReference>
<accession>A0ABW8K269</accession>
<evidence type="ECO:0000256" key="1">
    <source>
        <dbReference type="SAM" id="Phobius"/>
    </source>
</evidence>
<keyword evidence="3" id="KW-1185">Reference proteome</keyword>
<dbReference type="EMBL" id="JADIKD010000006">
    <property type="protein sequence ID" value="MFK2916072.1"/>
    <property type="molecule type" value="Genomic_DNA"/>
</dbReference>
<dbReference type="RefSeq" id="WP_379984728.1">
    <property type="nucleotide sequence ID" value="NZ_JADIKD010000006.1"/>
</dbReference>
<organism evidence="2 3">
    <name type="scientific">Dyella koreensis</name>
    <dbReference type="NCBI Taxonomy" id="311235"/>
    <lineage>
        <taxon>Bacteria</taxon>
        <taxon>Pseudomonadati</taxon>
        <taxon>Pseudomonadota</taxon>
        <taxon>Gammaproteobacteria</taxon>
        <taxon>Lysobacterales</taxon>
        <taxon>Rhodanobacteraceae</taxon>
        <taxon>Dyella</taxon>
    </lineage>
</organism>
<dbReference type="Gene3D" id="2.130.10.80">
    <property type="entry name" value="Galactose oxidase/kelch, beta-propeller"/>
    <property type="match status" value="3"/>
</dbReference>
<feature type="transmembrane region" description="Helical" evidence="1">
    <location>
        <begin position="821"/>
        <end position="841"/>
    </location>
</feature>
<dbReference type="Proteomes" id="UP001620408">
    <property type="component" value="Unassembled WGS sequence"/>
</dbReference>
<reference evidence="2 3" key="1">
    <citation type="submission" date="2020-10" db="EMBL/GenBank/DDBJ databases">
        <title>Phylogeny of dyella-like bacteria.</title>
        <authorList>
            <person name="Fu J."/>
        </authorList>
    </citation>
    <scope>NUCLEOTIDE SEQUENCE [LARGE SCALE GENOMIC DNA]</scope>
    <source>
        <strain evidence="2 3">BB4</strain>
    </source>
</reference>
<protein>
    <recommendedName>
        <fullName evidence="4">Galactose oxidase</fullName>
    </recommendedName>
</protein>
<dbReference type="SUPFAM" id="SSF117281">
    <property type="entry name" value="Kelch motif"/>
    <property type="match status" value="1"/>
</dbReference>
<evidence type="ECO:0000313" key="2">
    <source>
        <dbReference type="EMBL" id="MFK2916072.1"/>
    </source>
</evidence>
<name>A0ABW8K269_9GAMM</name>
<keyword evidence="1" id="KW-0472">Membrane</keyword>
<gene>
    <name evidence="2" type="ORF">ISS97_02250</name>
</gene>
<dbReference type="PANTHER" id="PTHR45632">
    <property type="entry name" value="LD33804P"/>
    <property type="match status" value="1"/>
</dbReference>
<keyword evidence="1" id="KW-1133">Transmembrane helix</keyword>
<sequence length="991" mass="107537">MALLAAAGAAHAQQISGSALPVAEPAHLAAVPAAGSLRVIGRYPVDTLRQAAIARLPDGKVLVYGISPDAGWRDAQGQPVWSLRRRSRTVSFPYAPEPLLWNPQRHGWSKLSLPPECHGAAYLHTLTALPDNKLLIAGGLCDQSKDGADDTSQAPYARLSLWNGTTGEWEHAPSLEQPRIYHTATLLDDGSVLLIGGESDPALSPEREPVLASVERYRDDQIESFPAMHVARARHTATALRDGSVLVAGGIDEHGAAIASVELWDASTRAWRELPPLAHARYAHTATLLDDGRVMIAGGNDEAGHPLDAVELWDPPHAQWSAGTPLLRPLQGQAAVRLANGNVLVTGGLSAMEAGAIDWALLWDKATETWRPAGRTKPNSFFDVGYIPTLIAMPDGSALVFTQRQILQWRPATADAATAMETLDSKPALVALANGKVMAIARTEGQTWSAQVWNPGNDSWASAGKLAYHDGRDTKAIQLRSGRVLHLGLGGQNDLWCEIGGEDSERWESCGHIPLEKVSDSPIGLGLLPDGRVVLVANAQEAFVFDERTRQWTAAPMQWNDHDLTYGAPIRTEHPLARLLDTERNNWIDISVAAASYWENVGPRVDMTLQFSNGQQKAISSRPNPPSLLWDPVRQRWAYVLMYQKMGANAQLLPDGCALSWPLLTLFDARTAKVTTLPDPGIGVSSPEGAMVALADGTVAVAGAPDGGVGSGFFHRKASCAGFATAPEDALQMPGIFSDRLPPTPAQTPAAPVKPTPPPSRTAALVARVKDNPWPWLALLGTLLLYLLLRYAVLPLVRYVSRRTIPQKARDTLTRDLPSPFAWGTRIVIYGLLALFCVVTVKPFLHFRHQRVEEECNASASACVDAQTGLLQSEPRLEAAPDHPKPRIPCRYVGVWSSRNGNLMFRLTLKDDGTYVEEPNEAGFGNPTGYRGYWMVQGDNMVWRDKARPQLGADINPLFPESDTRFTLVEGNGSRTHFELIQATPSSRCTP</sequence>
<comment type="caution">
    <text evidence="2">The sequence shown here is derived from an EMBL/GenBank/DDBJ whole genome shotgun (WGS) entry which is preliminary data.</text>
</comment>
<evidence type="ECO:0008006" key="4">
    <source>
        <dbReference type="Google" id="ProtNLM"/>
    </source>
</evidence>
<feature type="transmembrane region" description="Helical" evidence="1">
    <location>
        <begin position="774"/>
        <end position="800"/>
    </location>
</feature>
<keyword evidence="1" id="KW-0812">Transmembrane</keyword>
<proteinExistence type="predicted"/>
<dbReference type="InterPro" id="IPR006652">
    <property type="entry name" value="Kelch_1"/>
</dbReference>